<name>A0A931B7Z1_9ACTN</name>
<dbReference type="RefSeq" id="WP_196194692.1">
    <property type="nucleotide sequence ID" value="NZ_JADPRT010000006.1"/>
</dbReference>
<comment type="caution">
    <text evidence="3">The sequence shown here is derived from an EMBL/GenBank/DDBJ whole genome shotgun (WGS) entry which is preliminary data.</text>
</comment>
<evidence type="ECO:0000313" key="4">
    <source>
        <dbReference type="Proteomes" id="UP000657385"/>
    </source>
</evidence>
<proteinExistence type="predicted"/>
<evidence type="ECO:0000313" key="3">
    <source>
        <dbReference type="EMBL" id="MBF9069503.1"/>
    </source>
</evidence>
<gene>
    <name evidence="3" type="ORF">I2501_15880</name>
</gene>
<dbReference type="EMBL" id="JADPRT010000006">
    <property type="protein sequence ID" value="MBF9069503.1"/>
    <property type="molecule type" value="Genomic_DNA"/>
</dbReference>
<feature type="compositionally biased region" description="Basic and acidic residues" evidence="1">
    <location>
        <begin position="204"/>
        <end position="218"/>
    </location>
</feature>
<sequence>MAPQRPPREEKQNSDSPRSGRAALPAAGARLPAGGRLSASGPAGLLALQRLAGNAAVTRAIQRQRSDDQEVEAPQADAPVQRAVQDELRRPGQPLDQATRSDMEARFGADFSDVRLHTGQAARESAASVGARAFTSGSHVVIGEGGADRHTLAHELTHVIQQRSGPVAGTDRGDGLRVSDPGDRFEREAEQQATRVLAGAPPAHADHAHTAHAAEGHTGHAGHTDAAGTSVQRMPRGRATLEPDTIPADARDQDNQIWQLQSLVAMYVPRERFDDAGRLVPAPMAAYTTPSRDFPEHAQIVSGTTLPRPAGRRGGALRTRWQVKFRTQFFVYTVELINDRQGRSSTLIDPDAAFTVVDKVPRDHGGHSIGRTYRFDDSWGTNPAHHADARELYELARARGLNMDNCVDGTDTRHLIQLPTDRHQPFVFYRPNIHDRHFSYANGTAKDSRGFMSARAFDRAAADPRRRPEEIRTRVAVSRPPTVDRAEAGRNPAAAMGNIAAHELMPDTGHGGGSGRLASHEWCHLIGDGDDGPSEFRNLVVGTNAVNTEQLAMETALRDFRARFASRGYAIRLTVTALLEPAELVVPTMPGGRYNKADWISFAIDVIADPGEHATSAQVNTAAAEFGLVHRQIMDASRGTITESEFTSLHHEVRNKLDRTYQDIVIHQQEEEERRARRRSRGPYHHSAMEDVHYY</sequence>
<keyword evidence="4" id="KW-1185">Reference proteome</keyword>
<dbReference type="Proteomes" id="UP000657385">
    <property type="component" value="Unassembled WGS sequence"/>
</dbReference>
<feature type="region of interest" description="Disordered" evidence="1">
    <location>
        <begin position="165"/>
        <end position="235"/>
    </location>
</feature>
<evidence type="ECO:0000256" key="1">
    <source>
        <dbReference type="SAM" id="MobiDB-lite"/>
    </source>
</evidence>
<feature type="domain" description="eCIS core" evidence="2">
    <location>
        <begin position="94"/>
        <end position="165"/>
    </location>
</feature>
<evidence type="ECO:0000259" key="2">
    <source>
        <dbReference type="Pfam" id="PF13699"/>
    </source>
</evidence>
<feature type="region of interest" description="Disordered" evidence="1">
    <location>
        <begin position="669"/>
        <end position="695"/>
    </location>
</feature>
<protein>
    <submittedName>
        <fullName evidence="3">DUF4157 domain-containing protein</fullName>
    </submittedName>
</protein>
<dbReference type="Pfam" id="PF13699">
    <property type="entry name" value="eCIS_core"/>
    <property type="match status" value="1"/>
</dbReference>
<dbReference type="AlphaFoldDB" id="A0A931B7Z1"/>
<accession>A0A931B7Z1</accession>
<feature type="region of interest" description="Disordered" evidence="1">
    <location>
        <begin position="1"/>
        <end position="41"/>
    </location>
</feature>
<feature type="compositionally biased region" description="Low complexity" evidence="1">
    <location>
        <begin position="16"/>
        <end position="41"/>
    </location>
</feature>
<dbReference type="InterPro" id="IPR025295">
    <property type="entry name" value="eCIS_core_dom"/>
</dbReference>
<feature type="compositionally biased region" description="Basic and acidic residues" evidence="1">
    <location>
        <begin position="1"/>
        <end position="13"/>
    </location>
</feature>
<organism evidence="3 4">
    <name type="scientific">Streptacidiphilus fuscans</name>
    <dbReference type="NCBI Taxonomy" id="2789292"/>
    <lineage>
        <taxon>Bacteria</taxon>
        <taxon>Bacillati</taxon>
        <taxon>Actinomycetota</taxon>
        <taxon>Actinomycetes</taxon>
        <taxon>Kitasatosporales</taxon>
        <taxon>Streptomycetaceae</taxon>
        <taxon>Streptacidiphilus</taxon>
    </lineage>
</organism>
<reference evidence="3" key="1">
    <citation type="submission" date="2020-11" db="EMBL/GenBank/DDBJ databases">
        <title>Isolation and identification of active actinomycetes.</title>
        <authorList>
            <person name="Yu B."/>
        </authorList>
    </citation>
    <scope>NUCLEOTIDE SEQUENCE</scope>
    <source>
        <strain evidence="3">NEAU-YB345</strain>
    </source>
</reference>
<feature type="compositionally biased region" description="Basic and acidic residues" evidence="1">
    <location>
        <begin position="171"/>
        <end position="190"/>
    </location>
</feature>